<dbReference type="Gene3D" id="2.40.370.10">
    <property type="entry name" value="AttH-like domain"/>
    <property type="match status" value="2"/>
</dbReference>
<evidence type="ECO:0000313" key="5">
    <source>
        <dbReference type="Proteomes" id="UP000484875"/>
    </source>
</evidence>
<protein>
    <submittedName>
        <fullName evidence="4">Carotenoid 1,2-hydratase</fullName>
    </submittedName>
</protein>
<dbReference type="RefSeq" id="WP_161088759.1">
    <property type="nucleotide sequence ID" value="NZ_WWCV01000005.1"/>
</dbReference>
<dbReference type="EMBL" id="WWCV01000005">
    <property type="protein sequence ID" value="MYN15993.1"/>
    <property type="molecule type" value="Genomic_DNA"/>
</dbReference>
<dbReference type="PANTHER" id="PTHR38591:SF1">
    <property type="entry name" value="BLL1000 PROTEIN"/>
    <property type="match status" value="1"/>
</dbReference>
<name>A0A845HF31_9BURK</name>
<feature type="domain" description="AttH" evidence="3">
    <location>
        <begin position="56"/>
        <end position="227"/>
    </location>
</feature>
<accession>A0A845HF31</accession>
<dbReference type="AlphaFoldDB" id="A0A845HF31"/>
<keyword evidence="5" id="KW-1185">Reference proteome</keyword>
<evidence type="ECO:0000256" key="2">
    <source>
        <dbReference type="SAM" id="SignalP"/>
    </source>
</evidence>
<sequence length="365" mass="39925">MNPIQRGAAALALLAALAVQTSVHAAEPVFKAVTPLAPGASLSFPADFGAHPDYKTEWWYVTGWLAKPDGKPMGFQVTFFRSATSHDRANPSKFAPKQLIIGHAAISDPANGRLLHDERSAREGFGLSYAKVGDTDVKLEDWHMVRAADGSYQVHLDAASFKLDLKLAPSQPVLPQGDRGYSRKGTQPSDSSYYYSEPQLTTTGTVTSGGKTVAVTGASWFDHEWSTQYVATDAAGWDWIGANLADGGAMMAFQMRSKTGAKLWSHATWRDASGKITQFSPDQVSFTPQRRWRSPRTNAEYPVSTQLTTGSTVWQVIPLQDDQELDSRRSTGAVYWEGAVTLERDGKPAGRAYLEMTGYVRPIKF</sequence>
<dbReference type="SUPFAM" id="SSF159245">
    <property type="entry name" value="AttH-like"/>
    <property type="match status" value="1"/>
</dbReference>
<dbReference type="Pfam" id="PF17186">
    <property type="entry name" value="Lipocalin_9"/>
    <property type="match status" value="1"/>
</dbReference>
<reference evidence="4 5" key="1">
    <citation type="submission" date="2019-12" db="EMBL/GenBank/DDBJ databases">
        <title>Novel species isolated from a subtropical stream in China.</title>
        <authorList>
            <person name="Lu H."/>
        </authorList>
    </citation>
    <scope>NUCLEOTIDE SEQUENCE [LARGE SCALE GENOMIC DNA]</scope>
    <source>
        <strain evidence="4 5">FT107W</strain>
    </source>
</reference>
<feature type="compositionally biased region" description="Polar residues" evidence="1">
    <location>
        <begin position="184"/>
        <end position="196"/>
    </location>
</feature>
<feature type="region of interest" description="Disordered" evidence="1">
    <location>
        <begin position="172"/>
        <end position="196"/>
    </location>
</feature>
<dbReference type="InterPro" id="IPR023374">
    <property type="entry name" value="AttH-like_dom_sf"/>
</dbReference>
<dbReference type="InterPro" id="IPR010791">
    <property type="entry name" value="AttH_dom"/>
</dbReference>
<dbReference type="Proteomes" id="UP000484875">
    <property type="component" value="Unassembled WGS sequence"/>
</dbReference>
<keyword evidence="2" id="KW-0732">Signal</keyword>
<feature type="signal peptide" evidence="2">
    <location>
        <begin position="1"/>
        <end position="25"/>
    </location>
</feature>
<feature type="chain" id="PRO_5032395845" evidence="2">
    <location>
        <begin position="26"/>
        <end position="365"/>
    </location>
</feature>
<dbReference type="Pfam" id="PF07143">
    <property type="entry name" value="CrtC"/>
    <property type="match status" value="1"/>
</dbReference>
<evidence type="ECO:0000256" key="1">
    <source>
        <dbReference type="SAM" id="MobiDB-lite"/>
    </source>
</evidence>
<gene>
    <name evidence="4" type="ORF">GTP81_04445</name>
</gene>
<organism evidence="4 5">
    <name type="scientific">Duganella vulcania</name>
    <dbReference type="NCBI Taxonomy" id="2692166"/>
    <lineage>
        <taxon>Bacteria</taxon>
        <taxon>Pseudomonadati</taxon>
        <taxon>Pseudomonadota</taxon>
        <taxon>Betaproteobacteria</taxon>
        <taxon>Burkholderiales</taxon>
        <taxon>Oxalobacteraceae</taxon>
        <taxon>Telluria group</taxon>
        <taxon>Duganella</taxon>
    </lineage>
</organism>
<proteinExistence type="predicted"/>
<dbReference type="PANTHER" id="PTHR38591">
    <property type="entry name" value="HYDROLASE"/>
    <property type="match status" value="1"/>
</dbReference>
<evidence type="ECO:0000259" key="3">
    <source>
        <dbReference type="Pfam" id="PF07143"/>
    </source>
</evidence>
<evidence type="ECO:0000313" key="4">
    <source>
        <dbReference type="EMBL" id="MYN15993.1"/>
    </source>
</evidence>
<comment type="caution">
    <text evidence="4">The sequence shown here is derived from an EMBL/GenBank/DDBJ whole genome shotgun (WGS) entry which is preliminary data.</text>
</comment>